<evidence type="ECO:0000259" key="2">
    <source>
        <dbReference type="Pfam" id="PF07866"/>
    </source>
</evidence>
<reference evidence="3 4" key="1">
    <citation type="journal article" date="2003" name="Proc. Natl. Acad. Sci. U.S.A.">
        <title>The complete genome sequence of Chromobacterium violaceum reveals remarkable and exploitable bacterial adaptability.</title>
        <authorList>
            <person name="Vasconcelos A.T.R."/>
            <person name="de Almeida D.F."/>
            <person name="Almeida F.C."/>
            <person name="de Almeida L.G.P."/>
            <person name="de Almeida R."/>
            <person name="Goncalves J.A.A."/>
            <person name="Andrade E.M."/>
            <person name="Antonio R.V."/>
            <person name="Araripe J."/>
            <person name="de Araujo M.F.F."/>
            <person name="Filho S.A."/>
            <person name="Azevedo V."/>
            <person name="Batista A.J."/>
            <person name="Bataus L.A.M."/>
            <person name="Batista J.S."/>
            <person name="Belo A."/>
            <person name="vander Berg C."/>
            <person name="Blamey J."/>
            <person name="Bogo M."/>
            <person name="Bonato S."/>
            <person name="Bordignon J."/>
            <person name="Brito C.A."/>
            <person name="Brocchi M."/>
            <person name="Burity H.A."/>
            <person name="Camargo A.A."/>
            <person name="Cardoso D.D.P."/>
            <person name="Carneiro N.P."/>
            <person name="Carraro D.M."/>
            <person name="Carvalho C.M.B."/>
            <person name="Cascardo J.C.M."/>
            <person name="Cavada B.S."/>
            <person name="Chueire L.M.O."/>
            <person name="Pasa T.B.C."/>
            <person name="Duran N."/>
            <person name="Fagundes N."/>
            <person name="Falcao C.L."/>
            <person name="Fantinatti F."/>
            <person name="Farias I.P."/>
            <person name="Felipe M.S.S."/>
            <person name="Ferrari L.P."/>
            <person name="Ferro J.A."/>
            <person name="Ferro M.I.T."/>
            <person name="Franco G.R."/>
            <person name="Freitas N.S.A."/>
            <person name="Furlan L.R."/>
            <person name="Gazzinelli R.T."/>
            <person name="Gomes E.A."/>
            <person name="Goncalves P.R."/>
            <person name="Grangeiro T.B."/>
            <person name="Grattapaglia D."/>
            <person name="Grisard E.C."/>
            <person name="Guimaraes C.T."/>
            <person name="Hanna E.S."/>
            <person name="Hungria M."/>
            <person name="Jardim S.N."/>
            <person name="Laurino J."/>
            <person name="Leoi L.C.T."/>
            <person name="Fassarella L."/>
            <person name="Lima A."/>
            <person name="Loureiro M.F."/>
            <person name="Lyra M.C.P."/>
            <person name="Macedo M."/>
            <person name="Madeira H.M.F."/>
            <person name="Manfio G.P."/>
            <person name="Maranhao A.Q."/>
            <person name="Martins W.S."/>
            <person name="di Mauro S.M.Z."/>
            <person name="de Medeiros S.R.B."/>
            <person name="Meissner R.D.V."/>
            <person name="Menck C.F.M."/>
            <person name="Moreira M.A.M."/>
            <person name="Nascimento F.F."/>
            <person name="Nicolas M.F."/>
            <person name="Oliveira J.G."/>
            <person name="Oliveira S.C."/>
            <person name="Paixao R.F.C."/>
            <person name="Parente J.A."/>
            <person name="Pedrosa F.O."/>
            <person name="Pena S.J.D."/>
            <person name="Perreira J.O."/>
            <person name="Perreira M."/>
            <person name="Pinto L.S.R.C."/>
            <person name="Pinto L.S."/>
            <person name="Porto J.I.R."/>
            <person name="Potrich D.P."/>
            <person name="Neto C.E.R."/>
            <person name="Reis A.M.M."/>
            <person name="Rigo L.U."/>
            <person name="Rondinelli E."/>
            <person name="dos Santos E.B.P."/>
            <person name="Santos F.R."/>
            <person name="Schneider M.P.C."/>
            <person name="Seuanez H.N."/>
            <person name="Silva A.M.R."/>
            <person name="da Silva A.L.C."/>
            <person name="Silva D.W."/>
            <person name="Silva R."/>
            <person name="Simoes I.C."/>
            <person name="Simon D."/>
            <person name="Soares C.M.A."/>
            <person name="Soares R.B.A."/>
            <person name="Souza E.M."/>
            <person name="Souza K.R.L."/>
            <person name="Souza R.C."/>
            <person name="Steffens M.B.R."/>
            <person name="Steindel M."/>
            <person name="Teixeira S.R."/>
            <person name="Urmenyi T."/>
            <person name="Vettore A."/>
            <person name="Wassem R."/>
            <person name="Zaha A."/>
            <person name="Simpson A.J.G."/>
        </authorList>
    </citation>
    <scope>NUCLEOTIDE SEQUENCE [LARGE SCALE GENOMIC DNA]</scope>
    <source>
        <strain evidence="4">ATCC 12472 / DSM 30191 / JCM 1249 / NBRC 12614 / NCIMB 9131 / NCTC 9757</strain>
    </source>
</reference>
<organism evidence="3 4">
    <name type="scientific">Chromobacterium violaceum (strain ATCC 12472 / DSM 30191 / JCM 1249 / CCUG 213 / NBRC 12614 / NCIMB 9131 / NCTC 9757 / MK)</name>
    <dbReference type="NCBI Taxonomy" id="243365"/>
    <lineage>
        <taxon>Bacteria</taxon>
        <taxon>Pseudomonadati</taxon>
        <taxon>Pseudomonadota</taxon>
        <taxon>Betaproteobacteria</taxon>
        <taxon>Neisseriales</taxon>
        <taxon>Chromobacteriaceae</taxon>
        <taxon>Chromobacterium</taxon>
    </lineage>
</organism>
<dbReference type="EMBL" id="AE016825">
    <property type="protein sequence ID" value="AAQ59999.1"/>
    <property type="molecule type" value="Genomic_DNA"/>
</dbReference>
<name>Q7NVL5_CHRVO</name>
<sequence length="93" mass="10539">MTLHARCGMLAPPTRQSPEEPAMTTPGIYQHFRNRQLYQVIGTAAHSETHEPLVMYRALYGDYGLWARPAAMFAETVEHEGRQVPRFALVKAL</sequence>
<dbReference type="STRING" id="243365.CV_2327"/>
<protein>
    <recommendedName>
        <fullName evidence="2">DUF1653 domain-containing protein</fullName>
    </recommendedName>
</protein>
<feature type="region of interest" description="Disordered" evidence="1">
    <location>
        <begin position="1"/>
        <end position="25"/>
    </location>
</feature>
<evidence type="ECO:0000256" key="1">
    <source>
        <dbReference type="SAM" id="MobiDB-lite"/>
    </source>
</evidence>
<feature type="domain" description="DUF1653" evidence="2">
    <location>
        <begin position="27"/>
        <end position="88"/>
    </location>
</feature>
<evidence type="ECO:0000313" key="4">
    <source>
        <dbReference type="Proteomes" id="UP000001424"/>
    </source>
</evidence>
<accession>Q7NVL5</accession>
<dbReference type="KEGG" id="cvi:CV_2327"/>
<dbReference type="Proteomes" id="UP000001424">
    <property type="component" value="Chromosome"/>
</dbReference>
<dbReference type="Gene3D" id="2.30.30.320">
    <property type="entry name" value="DUF1653-like domain"/>
    <property type="match status" value="1"/>
</dbReference>
<evidence type="ECO:0000313" key="3">
    <source>
        <dbReference type="EMBL" id="AAQ59999.1"/>
    </source>
</evidence>
<dbReference type="Pfam" id="PF07866">
    <property type="entry name" value="DUF1653"/>
    <property type="match status" value="1"/>
</dbReference>
<dbReference type="HOGENOM" id="CLU_097488_2_0_4"/>
<keyword evidence="4" id="KW-1185">Reference proteome</keyword>
<dbReference type="AlphaFoldDB" id="Q7NVL5"/>
<dbReference type="eggNOG" id="COG4728">
    <property type="taxonomic scope" value="Bacteria"/>
</dbReference>
<dbReference type="InterPro" id="IPR023387">
    <property type="entry name" value="DUF1653-like_dom"/>
</dbReference>
<proteinExistence type="predicted"/>
<gene>
    <name evidence="3" type="ordered locus">CV_2327</name>
</gene>
<dbReference type="InterPro" id="IPR037135">
    <property type="entry name" value="DUF1653-like_dom_sf"/>
</dbReference>